<dbReference type="STRING" id="930090.W6YX53"/>
<keyword evidence="3" id="KW-1185">Reference proteome</keyword>
<evidence type="ECO:0000256" key="1">
    <source>
        <dbReference type="SAM" id="MobiDB-lite"/>
    </source>
</evidence>
<name>W6YX53_COCMI</name>
<dbReference type="GeneID" id="19119473"/>
<dbReference type="OrthoDB" id="4788824at2759"/>
<dbReference type="EMBL" id="KI964198">
    <property type="protein sequence ID" value="EUC40104.1"/>
    <property type="molecule type" value="Genomic_DNA"/>
</dbReference>
<proteinExistence type="predicted"/>
<accession>W6YX53</accession>
<feature type="compositionally biased region" description="Acidic residues" evidence="1">
    <location>
        <begin position="279"/>
        <end position="291"/>
    </location>
</feature>
<feature type="region of interest" description="Disordered" evidence="1">
    <location>
        <begin position="278"/>
        <end position="302"/>
    </location>
</feature>
<dbReference type="eggNOG" id="ENOG502SXAS">
    <property type="taxonomic scope" value="Eukaryota"/>
</dbReference>
<evidence type="ECO:0000313" key="2">
    <source>
        <dbReference type="EMBL" id="EUC40104.1"/>
    </source>
</evidence>
<reference evidence="2 3" key="1">
    <citation type="journal article" date="2013" name="PLoS Genet.">
        <title>Comparative genome structure, secondary metabolite, and effector coding capacity across Cochliobolus pathogens.</title>
        <authorList>
            <person name="Condon B.J."/>
            <person name="Leng Y."/>
            <person name="Wu D."/>
            <person name="Bushley K.E."/>
            <person name="Ohm R.A."/>
            <person name="Otillar R."/>
            <person name="Martin J."/>
            <person name="Schackwitz W."/>
            <person name="Grimwood J."/>
            <person name="MohdZainudin N."/>
            <person name="Xue C."/>
            <person name="Wang R."/>
            <person name="Manning V.A."/>
            <person name="Dhillon B."/>
            <person name="Tu Z.J."/>
            <person name="Steffenson B.J."/>
            <person name="Salamov A."/>
            <person name="Sun H."/>
            <person name="Lowry S."/>
            <person name="LaButti K."/>
            <person name="Han J."/>
            <person name="Copeland A."/>
            <person name="Lindquist E."/>
            <person name="Barry K."/>
            <person name="Schmutz J."/>
            <person name="Baker S.E."/>
            <person name="Ciuffetti L.M."/>
            <person name="Grigoriev I.V."/>
            <person name="Zhong S."/>
            <person name="Turgeon B.G."/>
        </authorList>
    </citation>
    <scope>NUCLEOTIDE SEQUENCE [LARGE SCALE GENOMIC DNA]</scope>
    <source>
        <strain evidence="2 3">ATCC 44560</strain>
    </source>
</reference>
<gene>
    <name evidence="2" type="ORF">COCMIDRAFT_109636</name>
</gene>
<dbReference type="AlphaFoldDB" id="W6YX53"/>
<dbReference type="KEGG" id="bor:COCMIDRAFT_109636"/>
<organism evidence="2 3">
    <name type="scientific">Bipolaris oryzae ATCC 44560</name>
    <dbReference type="NCBI Taxonomy" id="930090"/>
    <lineage>
        <taxon>Eukaryota</taxon>
        <taxon>Fungi</taxon>
        <taxon>Dikarya</taxon>
        <taxon>Ascomycota</taxon>
        <taxon>Pezizomycotina</taxon>
        <taxon>Dothideomycetes</taxon>
        <taxon>Pleosporomycetidae</taxon>
        <taxon>Pleosporales</taxon>
        <taxon>Pleosporineae</taxon>
        <taxon>Pleosporaceae</taxon>
        <taxon>Bipolaris</taxon>
    </lineage>
</organism>
<sequence length="302" mass="34139">MSAHELDGLNYPLEGTPCQLVFEVNMDGTAHPHAWARLPKVGFFQNWDQANSFAVRIEWEYPQGSGDWRFRYVQTSDTRAIVDPKVPGSSKRYAQAMTFIHWLLHVETKVPHPWIKQVRGYARVMQIRYDYMTQSLNLGPPDPSPRMLPAGKLSSAAIKAQMVKFGLDKKQGEVTSISPKRSNCDFCWVTSLHEEVDGYLRVCKKVPGTDVCTNCQRWGLPYCSWTDIPPGTMKTAGLKWTAQSMARKMEVEAALWALPPSSVGPKTYRLDLVQLQCEESSEDEEGEDVGEGMEGSEWSEDE</sequence>
<evidence type="ECO:0000313" key="3">
    <source>
        <dbReference type="Proteomes" id="UP000054032"/>
    </source>
</evidence>
<dbReference type="Proteomes" id="UP000054032">
    <property type="component" value="Unassembled WGS sequence"/>
</dbReference>
<dbReference type="HOGENOM" id="CLU_921290_0_0_1"/>
<dbReference type="RefSeq" id="XP_007693382.1">
    <property type="nucleotide sequence ID" value="XM_007695192.1"/>
</dbReference>
<protein>
    <submittedName>
        <fullName evidence="2">Uncharacterized protein</fullName>
    </submittedName>
</protein>